<dbReference type="GO" id="GO:0003700">
    <property type="term" value="F:DNA-binding transcription factor activity"/>
    <property type="evidence" value="ECO:0007669"/>
    <property type="project" value="TreeGrafter"/>
</dbReference>
<dbReference type="SUPFAM" id="SSF46785">
    <property type="entry name" value="Winged helix' DNA-binding domain"/>
    <property type="match status" value="1"/>
</dbReference>
<keyword evidence="2" id="KW-1185">Reference proteome</keyword>
<reference evidence="1 2" key="1">
    <citation type="submission" date="2020-03" db="EMBL/GenBank/DDBJ databases">
        <title>Genomic Encyclopedia of Type Strains, Phase IV (KMG-IV): sequencing the most valuable type-strain genomes for metagenomic binning, comparative biology and taxonomic classification.</title>
        <authorList>
            <person name="Goeker M."/>
        </authorList>
    </citation>
    <scope>NUCLEOTIDE SEQUENCE [LARGE SCALE GENOMIC DNA]</scope>
    <source>
        <strain evidence="1 2">DSM 24233</strain>
    </source>
</reference>
<organism evidence="1 2">
    <name type="scientific">Desulfobaculum xiamenense</name>
    <dbReference type="NCBI Taxonomy" id="995050"/>
    <lineage>
        <taxon>Bacteria</taxon>
        <taxon>Pseudomonadati</taxon>
        <taxon>Thermodesulfobacteriota</taxon>
        <taxon>Desulfovibrionia</taxon>
        <taxon>Desulfovibrionales</taxon>
        <taxon>Desulfovibrionaceae</taxon>
        <taxon>Desulfobaculum</taxon>
    </lineage>
</organism>
<protein>
    <submittedName>
        <fullName evidence="1">Rrf2 family protein</fullName>
    </submittedName>
</protein>
<gene>
    <name evidence="1" type="ORF">GGQ74_000939</name>
</gene>
<dbReference type="EMBL" id="JAATJA010000001">
    <property type="protein sequence ID" value="NJB67299.1"/>
    <property type="molecule type" value="Genomic_DNA"/>
</dbReference>
<dbReference type="Gene3D" id="1.10.10.10">
    <property type="entry name" value="Winged helix-like DNA-binding domain superfamily/Winged helix DNA-binding domain"/>
    <property type="match status" value="1"/>
</dbReference>
<accession>A0A846QRK5</accession>
<name>A0A846QRK5_9BACT</name>
<dbReference type="InterPro" id="IPR036388">
    <property type="entry name" value="WH-like_DNA-bd_sf"/>
</dbReference>
<dbReference type="PANTHER" id="PTHR33221:SF15">
    <property type="entry name" value="HTH-TYPE TRANSCRIPTIONAL REGULATOR YWGB-RELATED"/>
    <property type="match status" value="1"/>
</dbReference>
<comment type="caution">
    <text evidence="1">The sequence shown here is derived from an EMBL/GenBank/DDBJ whole genome shotgun (WGS) entry which is preliminary data.</text>
</comment>
<dbReference type="InterPro" id="IPR000944">
    <property type="entry name" value="Tscrpt_reg_Rrf2"/>
</dbReference>
<proteinExistence type="predicted"/>
<evidence type="ECO:0000313" key="2">
    <source>
        <dbReference type="Proteomes" id="UP000580856"/>
    </source>
</evidence>
<dbReference type="Proteomes" id="UP000580856">
    <property type="component" value="Unassembled WGS sequence"/>
</dbReference>
<evidence type="ECO:0000313" key="1">
    <source>
        <dbReference type="EMBL" id="NJB67299.1"/>
    </source>
</evidence>
<dbReference type="PANTHER" id="PTHR33221">
    <property type="entry name" value="WINGED HELIX-TURN-HELIX TRANSCRIPTIONAL REGULATOR, RRF2 FAMILY"/>
    <property type="match status" value="1"/>
</dbReference>
<dbReference type="Pfam" id="PF02082">
    <property type="entry name" value="Rrf2"/>
    <property type="match status" value="1"/>
</dbReference>
<dbReference type="InterPro" id="IPR036390">
    <property type="entry name" value="WH_DNA-bd_sf"/>
</dbReference>
<dbReference type="NCBIfam" id="TIGR00738">
    <property type="entry name" value="rrf2_super"/>
    <property type="match status" value="1"/>
</dbReference>
<dbReference type="RefSeq" id="WP_167940365.1">
    <property type="nucleotide sequence ID" value="NZ_JAATJA010000001.1"/>
</dbReference>
<dbReference type="AlphaFoldDB" id="A0A846QRK5"/>
<dbReference type="PROSITE" id="PS51197">
    <property type="entry name" value="HTH_RRF2_2"/>
    <property type="match status" value="1"/>
</dbReference>
<dbReference type="GO" id="GO:0005829">
    <property type="term" value="C:cytosol"/>
    <property type="evidence" value="ECO:0007669"/>
    <property type="project" value="TreeGrafter"/>
</dbReference>
<sequence length="145" mass="15690">MKLSARSRYATRLLLDLASHMGEGPLRASLLSEHTGISVQFIEQIIKPLKKARLVSSTRGATGGHTLAVGPEDITLARIVDIMEDGINLTKCCAEPDSCERSAECRTRNAWLNASRALRDGLAAITLADLMNSPVSKETILSDED</sequence>